<keyword evidence="8" id="KW-1185">Reference proteome</keyword>
<dbReference type="EC" id="2.4.2.31" evidence="6"/>
<name>A0ABP0HFG2_9DINO</name>
<keyword evidence="4" id="KW-0548">Nucleotidyltransferase</keyword>
<keyword evidence="3 6" id="KW-0808">Transferase</keyword>
<sequence length="263" mass="29104">MIAEASPRVSEAEAYERGFEVLDKWKHCERDVGASFVFEQNKSRAENSGFPSVMEVGRHMGLSEHEVAAVMGWTTGDFRLINPIARGQEEVEFDDYPAGVKTLCRLHRAEVMPYIYVLNSALQKLPATSSGPLYRGHRREVALATGSVILLPGFTSVSFDMDSAVKFATQANQGRSAKRSLLVIQESFSGRSIAKLSARKNELEVLFPKDTYFEVIKVDSEAAEKAVADATVELQKSMPEAEVKVVYLREIAQPQEDTAVALL</sequence>
<evidence type="ECO:0000256" key="3">
    <source>
        <dbReference type="ARBA" id="ARBA00022679"/>
    </source>
</evidence>
<dbReference type="Gene3D" id="3.90.176.10">
    <property type="entry name" value="Toxin ADP-ribosyltransferase, Chain A, domain 1"/>
    <property type="match status" value="1"/>
</dbReference>
<evidence type="ECO:0000256" key="6">
    <source>
        <dbReference type="RuleBase" id="RU361228"/>
    </source>
</evidence>
<evidence type="ECO:0000256" key="1">
    <source>
        <dbReference type="ARBA" id="ARBA00009558"/>
    </source>
</evidence>
<reference evidence="7 8" key="1">
    <citation type="submission" date="2024-02" db="EMBL/GenBank/DDBJ databases">
        <authorList>
            <person name="Chen Y."/>
            <person name="Shah S."/>
            <person name="Dougan E. K."/>
            <person name="Thang M."/>
            <person name="Chan C."/>
        </authorList>
    </citation>
    <scope>NUCLEOTIDE SEQUENCE [LARGE SCALE GENOMIC DNA]</scope>
</reference>
<dbReference type="Pfam" id="PF01129">
    <property type="entry name" value="ART"/>
    <property type="match status" value="1"/>
</dbReference>
<accession>A0ABP0HFG2</accession>
<keyword evidence="2 6" id="KW-0328">Glycosyltransferase</keyword>
<keyword evidence="6" id="KW-0520">NAD</keyword>
<evidence type="ECO:0000313" key="8">
    <source>
        <dbReference type="Proteomes" id="UP001642464"/>
    </source>
</evidence>
<proteinExistence type="inferred from homology"/>
<organism evidence="7 8">
    <name type="scientific">Durusdinium trenchii</name>
    <dbReference type="NCBI Taxonomy" id="1381693"/>
    <lineage>
        <taxon>Eukaryota</taxon>
        <taxon>Sar</taxon>
        <taxon>Alveolata</taxon>
        <taxon>Dinophyceae</taxon>
        <taxon>Suessiales</taxon>
        <taxon>Symbiodiniaceae</taxon>
        <taxon>Durusdinium</taxon>
    </lineage>
</organism>
<dbReference type="InterPro" id="IPR000768">
    <property type="entry name" value="ART"/>
</dbReference>
<protein>
    <recommendedName>
        <fullName evidence="6">NAD(P)(+)--arginine ADP-ribosyltransferase</fullName>
        <ecNumber evidence="6">2.4.2.31</ecNumber>
    </recommendedName>
    <alternativeName>
        <fullName evidence="6">Mono(ADP-ribosyl)transferase</fullName>
    </alternativeName>
</protein>
<evidence type="ECO:0000313" key="7">
    <source>
        <dbReference type="EMBL" id="CAK8988059.1"/>
    </source>
</evidence>
<dbReference type="PROSITE" id="PS51996">
    <property type="entry name" value="TR_MART"/>
    <property type="match status" value="1"/>
</dbReference>
<comment type="similarity">
    <text evidence="1 6">Belongs to the Arg-specific ADP-ribosyltransferase family.</text>
</comment>
<evidence type="ECO:0000256" key="2">
    <source>
        <dbReference type="ARBA" id="ARBA00022676"/>
    </source>
</evidence>
<evidence type="ECO:0000256" key="4">
    <source>
        <dbReference type="ARBA" id="ARBA00022695"/>
    </source>
</evidence>
<dbReference type="Proteomes" id="UP001642464">
    <property type="component" value="Unassembled WGS sequence"/>
</dbReference>
<gene>
    <name evidence="7" type="ORF">SCF082_LOCUS1232</name>
</gene>
<comment type="catalytic activity">
    <reaction evidence="5 6">
        <text>L-arginyl-[protein] + NAD(+) = N(omega)-(ADP-D-ribosyl)-L-arginyl-[protein] + nicotinamide + H(+)</text>
        <dbReference type="Rhea" id="RHEA:19149"/>
        <dbReference type="Rhea" id="RHEA-COMP:10532"/>
        <dbReference type="Rhea" id="RHEA-COMP:15087"/>
        <dbReference type="ChEBI" id="CHEBI:15378"/>
        <dbReference type="ChEBI" id="CHEBI:17154"/>
        <dbReference type="ChEBI" id="CHEBI:29965"/>
        <dbReference type="ChEBI" id="CHEBI:57540"/>
        <dbReference type="ChEBI" id="CHEBI:142554"/>
        <dbReference type="EC" id="2.4.2.31"/>
    </reaction>
</comment>
<evidence type="ECO:0000256" key="5">
    <source>
        <dbReference type="ARBA" id="ARBA00047597"/>
    </source>
</evidence>
<keyword evidence="6" id="KW-0521">NADP</keyword>
<comment type="caution">
    <text evidence="7">The sequence shown here is derived from an EMBL/GenBank/DDBJ whole genome shotgun (WGS) entry which is preliminary data.</text>
</comment>
<dbReference type="SUPFAM" id="SSF56399">
    <property type="entry name" value="ADP-ribosylation"/>
    <property type="match status" value="1"/>
</dbReference>
<dbReference type="EMBL" id="CAXAMM010000581">
    <property type="protein sequence ID" value="CAK8988059.1"/>
    <property type="molecule type" value="Genomic_DNA"/>
</dbReference>